<keyword evidence="2" id="KW-0732">Signal</keyword>
<evidence type="ECO:0000256" key="2">
    <source>
        <dbReference type="SAM" id="SignalP"/>
    </source>
</evidence>
<evidence type="ECO:0000313" key="3">
    <source>
        <dbReference type="EMBL" id="HIU40669.1"/>
    </source>
</evidence>
<reference evidence="3" key="1">
    <citation type="submission" date="2020-10" db="EMBL/GenBank/DDBJ databases">
        <authorList>
            <person name="Gilroy R."/>
        </authorList>
    </citation>
    <scope>NUCLEOTIDE SEQUENCE</scope>
    <source>
        <strain evidence="3">CHK193-30670</strain>
    </source>
</reference>
<proteinExistence type="predicted"/>
<reference evidence="3" key="2">
    <citation type="journal article" date="2021" name="PeerJ">
        <title>Extensive microbial diversity within the chicken gut microbiome revealed by metagenomics and culture.</title>
        <authorList>
            <person name="Gilroy R."/>
            <person name="Ravi A."/>
            <person name="Getino M."/>
            <person name="Pursley I."/>
            <person name="Horton D.L."/>
            <person name="Alikhan N.F."/>
            <person name="Baker D."/>
            <person name="Gharbi K."/>
            <person name="Hall N."/>
            <person name="Watson M."/>
            <person name="Adriaenssens E.M."/>
            <person name="Foster-Nyarko E."/>
            <person name="Jarju S."/>
            <person name="Secka A."/>
            <person name="Antonio M."/>
            <person name="Oren A."/>
            <person name="Chaudhuri R.R."/>
            <person name="La Ragione R."/>
            <person name="Hildebrand F."/>
            <person name="Pallen M.J."/>
        </authorList>
    </citation>
    <scope>NUCLEOTIDE SEQUENCE</scope>
    <source>
        <strain evidence="3">CHK193-30670</strain>
    </source>
</reference>
<evidence type="ECO:0000313" key="4">
    <source>
        <dbReference type="Proteomes" id="UP000824074"/>
    </source>
</evidence>
<name>A0A9D1IR95_9FIRM</name>
<protein>
    <submittedName>
        <fullName evidence="3">Uncharacterized protein</fullName>
    </submittedName>
</protein>
<feature type="chain" id="PRO_5038758763" evidence="2">
    <location>
        <begin position="24"/>
        <end position="194"/>
    </location>
</feature>
<feature type="signal peptide" evidence="2">
    <location>
        <begin position="1"/>
        <end position="23"/>
    </location>
</feature>
<feature type="transmembrane region" description="Helical" evidence="1">
    <location>
        <begin position="171"/>
        <end position="190"/>
    </location>
</feature>
<keyword evidence="1" id="KW-0472">Membrane</keyword>
<comment type="caution">
    <text evidence="3">The sequence shown here is derived from an EMBL/GenBank/DDBJ whole genome shotgun (WGS) entry which is preliminary data.</text>
</comment>
<dbReference type="AlphaFoldDB" id="A0A9D1IR95"/>
<sequence length="194" mass="22046">MKKIFVIFLAVVLSFAGISSISASDKLIKTETKDKVMFIQDRNGEFLYSWSFDKNEYNKSDLEFDMTIKFKSPNKDKINNLISNNVKKEFVSFNYHGDLPGKATVKVPVKNFEDGQRLNLYYYNESANEIETIQNNIMVQNGYASFEINHCSDYFLTLSVVKEASGGNNNGVLIIGMLVVIVGLVGYTIFKNRK</sequence>
<accession>A0A9D1IR95</accession>
<dbReference type="EMBL" id="DVMT01000053">
    <property type="protein sequence ID" value="HIU40669.1"/>
    <property type="molecule type" value="Genomic_DNA"/>
</dbReference>
<organism evidence="3 4">
    <name type="scientific">Candidatus Aphodocola excrementigallinarum</name>
    <dbReference type="NCBI Taxonomy" id="2840670"/>
    <lineage>
        <taxon>Bacteria</taxon>
        <taxon>Bacillati</taxon>
        <taxon>Bacillota</taxon>
        <taxon>Bacilli</taxon>
        <taxon>Candidatus Aphodocola</taxon>
    </lineage>
</organism>
<dbReference type="Proteomes" id="UP000824074">
    <property type="component" value="Unassembled WGS sequence"/>
</dbReference>
<evidence type="ECO:0000256" key="1">
    <source>
        <dbReference type="SAM" id="Phobius"/>
    </source>
</evidence>
<gene>
    <name evidence="3" type="ORF">IAB68_05155</name>
</gene>
<keyword evidence="1" id="KW-1133">Transmembrane helix</keyword>
<keyword evidence="1" id="KW-0812">Transmembrane</keyword>